<gene>
    <name evidence="8" type="ORF">APR42_11210</name>
</gene>
<keyword evidence="4" id="KW-1134">Transmembrane beta strand</keyword>
<evidence type="ECO:0000256" key="3">
    <source>
        <dbReference type="ARBA" id="ARBA00022448"/>
    </source>
</evidence>
<evidence type="ECO:0000313" key="8">
    <source>
        <dbReference type="EMBL" id="KRG27630.1"/>
    </source>
</evidence>
<keyword evidence="9" id="KW-1185">Reference proteome</keyword>
<dbReference type="PANTHER" id="PTHR30026">
    <property type="entry name" value="OUTER MEMBRANE PROTEIN TOLC"/>
    <property type="match status" value="1"/>
</dbReference>
<dbReference type="RefSeq" id="WP_057482980.1">
    <property type="nucleotide sequence ID" value="NZ_BMWR01000005.1"/>
</dbReference>
<dbReference type="GO" id="GO:1990281">
    <property type="term" value="C:efflux pump complex"/>
    <property type="evidence" value="ECO:0007669"/>
    <property type="project" value="TreeGrafter"/>
</dbReference>
<dbReference type="Gene3D" id="1.20.1600.10">
    <property type="entry name" value="Outer membrane efflux proteins (OEP)"/>
    <property type="match status" value="1"/>
</dbReference>
<dbReference type="Proteomes" id="UP000051643">
    <property type="component" value="Unassembled WGS sequence"/>
</dbReference>
<evidence type="ECO:0000256" key="7">
    <source>
        <dbReference type="ARBA" id="ARBA00023237"/>
    </source>
</evidence>
<reference evidence="8" key="1">
    <citation type="submission" date="2015-10" db="EMBL/GenBank/DDBJ databases">
        <title>Draft genome sequence of Salegentibacter mishustinae KCTC 12263.</title>
        <authorList>
            <person name="Lin W."/>
            <person name="Zheng Q."/>
        </authorList>
    </citation>
    <scope>NUCLEOTIDE SEQUENCE [LARGE SCALE GENOMIC DNA]</scope>
    <source>
        <strain evidence="8">KCTC 12263</strain>
    </source>
</reference>
<protein>
    <submittedName>
        <fullName evidence="8">Transporter</fullName>
    </submittedName>
</protein>
<dbReference type="GO" id="GO:0009279">
    <property type="term" value="C:cell outer membrane"/>
    <property type="evidence" value="ECO:0007669"/>
    <property type="project" value="UniProtKB-SubCell"/>
</dbReference>
<dbReference type="InterPro" id="IPR003423">
    <property type="entry name" value="OMP_efflux"/>
</dbReference>
<evidence type="ECO:0000256" key="2">
    <source>
        <dbReference type="ARBA" id="ARBA00007613"/>
    </source>
</evidence>
<keyword evidence="3" id="KW-0813">Transport</keyword>
<keyword evidence="5" id="KW-0812">Transmembrane</keyword>
<name>A0A0Q9ZEG0_9FLAO</name>
<dbReference type="GO" id="GO:0015562">
    <property type="term" value="F:efflux transmembrane transporter activity"/>
    <property type="evidence" value="ECO:0007669"/>
    <property type="project" value="InterPro"/>
</dbReference>
<dbReference type="AlphaFoldDB" id="A0A0Q9ZEG0"/>
<evidence type="ECO:0000256" key="4">
    <source>
        <dbReference type="ARBA" id="ARBA00022452"/>
    </source>
</evidence>
<sequence length="445" mass="50421">MERSGKLILVIAIFFMGNVFAQEEEEVITKEEAIALALERNYGIEIAENEVEIAENNQGILNSGYLPSVTGRAGANYDLNDRLTEPENGEALDQQGIESNSYNASVNLNYTLFDGLGRFYNYKSLKEQYDLSKLQARETIENTMLQLMTVYYEIARLTENVEVLEDVLETSKDRVTRAQYQFDYGQTNNLVVLNARVDVNNDSVNLLQTRQQLNNTKRDLNVLLDRQITAKDFTVDTTVNFIPKLQLEAFIMEAETNNVSLLQLDRNMAITAYDIKISKSGYLPTIDLSGSYGWNYNRSAATAFFPGSRQTTDGISGGVSLNWNLFDGGTTSVQVQNAKINYENQELRKKQVALGIRRDIANALGNYENRLYIYKVQEENVATNQDNFERSQEQFNLGRITSIEFRQAQVNLLDARTSLNLAKYDAKIAELELLQLTGQLLNIEL</sequence>
<evidence type="ECO:0000313" key="9">
    <source>
        <dbReference type="Proteomes" id="UP000051643"/>
    </source>
</evidence>
<dbReference type="EMBL" id="LKTP01000035">
    <property type="protein sequence ID" value="KRG27630.1"/>
    <property type="molecule type" value="Genomic_DNA"/>
</dbReference>
<dbReference type="GO" id="GO:0015288">
    <property type="term" value="F:porin activity"/>
    <property type="evidence" value="ECO:0007669"/>
    <property type="project" value="TreeGrafter"/>
</dbReference>
<evidence type="ECO:0000256" key="5">
    <source>
        <dbReference type="ARBA" id="ARBA00022692"/>
    </source>
</evidence>
<keyword evidence="7" id="KW-0998">Cell outer membrane</keyword>
<comment type="caution">
    <text evidence="8">The sequence shown here is derived from an EMBL/GenBank/DDBJ whole genome shotgun (WGS) entry which is preliminary data.</text>
</comment>
<dbReference type="STRING" id="270918.APR42_11210"/>
<organism evidence="8 9">
    <name type="scientific">Salegentibacter mishustinae</name>
    <dbReference type="NCBI Taxonomy" id="270918"/>
    <lineage>
        <taxon>Bacteria</taxon>
        <taxon>Pseudomonadati</taxon>
        <taxon>Bacteroidota</taxon>
        <taxon>Flavobacteriia</taxon>
        <taxon>Flavobacteriales</taxon>
        <taxon>Flavobacteriaceae</taxon>
        <taxon>Salegentibacter</taxon>
    </lineage>
</organism>
<dbReference type="OrthoDB" id="9771205at2"/>
<evidence type="ECO:0000256" key="6">
    <source>
        <dbReference type="ARBA" id="ARBA00023136"/>
    </source>
</evidence>
<dbReference type="Pfam" id="PF02321">
    <property type="entry name" value="OEP"/>
    <property type="match status" value="2"/>
</dbReference>
<dbReference type="SUPFAM" id="SSF56954">
    <property type="entry name" value="Outer membrane efflux proteins (OEP)"/>
    <property type="match status" value="1"/>
</dbReference>
<accession>A0A0Q9ZEG0</accession>
<comment type="subcellular location">
    <subcellularLocation>
        <location evidence="1">Cell outer membrane</location>
    </subcellularLocation>
</comment>
<comment type="similarity">
    <text evidence="2">Belongs to the outer membrane factor (OMF) (TC 1.B.17) family.</text>
</comment>
<dbReference type="PANTHER" id="PTHR30026:SF20">
    <property type="entry name" value="OUTER MEMBRANE PROTEIN TOLC"/>
    <property type="match status" value="1"/>
</dbReference>
<proteinExistence type="inferred from homology"/>
<dbReference type="InterPro" id="IPR051906">
    <property type="entry name" value="TolC-like"/>
</dbReference>
<keyword evidence="6" id="KW-0472">Membrane</keyword>
<evidence type="ECO:0000256" key="1">
    <source>
        <dbReference type="ARBA" id="ARBA00004442"/>
    </source>
</evidence>